<dbReference type="PANTHER" id="PTHR30386">
    <property type="entry name" value="MEMBRANE FUSION SUBUNIT OF EMRAB-TOLC MULTIDRUG EFFLUX PUMP"/>
    <property type="match status" value="1"/>
</dbReference>
<dbReference type="PANTHER" id="PTHR30386:SF26">
    <property type="entry name" value="TRANSPORT PROTEIN COMB"/>
    <property type="match status" value="1"/>
</dbReference>
<evidence type="ECO:0000313" key="10">
    <source>
        <dbReference type="EMBL" id="KAA9025648.1"/>
    </source>
</evidence>
<feature type="domain" description="AprE-like beta-barrel" evidence="8">
    <location>
        <begin position="282"/>
        <end position="374"/>
    </location>
</feature>
<comment type="subcellular location">
    <subcellularLocation>
        <location evidence="1">Membrane</location>
        <topology evidence="1">Single-pass membrane protein</topology>
    </subcellularLocation>
</comment>
<evidence type="ECO:0000256" key="5">
    <source>
        <dbReference type="ARBA" id="ARBA00022989"/>
    </source>
</evidence>
<evidence type="ECO:0000256" key="6">
    <source>
        <dbReference type="ARBA" id="ARBA00023136"/>
    </source>
</evidence>
<evidence type="ECO:0000259" key="8">
    <source>
        <dbReference type="Pfam" id="PF26002"/>
    </source>
</evidence>
<organism evidence="10 11">
    <name type="scientific">Sphingobium limneticum</name>
    <dbReference type="NCBI Taxonomy" id="1007511"/>
    <lineage>
        <taxon>Bacteria</taxon>
        <taxon>Pseudomonadati</taxon>
        <taxon>Pseudomonadota</taxon>
        <taxon>Alphaproteobacteria</taxon>
        <taxon>Sphingomonadales</taxon>
        <taxon>Sphingomonadaceae</taxon>
        <taxon>Sphingobium</taxon>
    </lineage>
</organism>
<reference evidence="11 12" key="1">
    <citation type="submission" date="2019-09" db="EMBL/GenBank/DDBJ databases">
        <authorList>
            <person name="Feng G."/>
        </authorList>
    </citation>
    <scope>NUCLEOTIDE SEQUENCE [LARGE SCALE GENOMIC DNA]</scope>
    <source>
        <strain evidence="10 11">KACC 19283</strain>
        <strain evidence="9 12">KACC 19284</strain>
    </source>
</reference>
<dbReference type="RefSeq" id="WP_120250971.1">
    <property type="nucleotide sequence ID" value="NZ_JBNNIY010000008.1"/>
</dbReference>
<dbReference type="Gene3D" id="2.40.30.170">
    <property type="match status" value="1"/>
</dbReference>
<dbReference type="GO" id="GO:0016020">
    <property type="term" value="C:membrane"/>
    <property type="evidence" value="ECO:0007669"/>
    <property type="project" value="UniProtKB-SubCell"/>
</dbReference>
<keyword evidence="12" id="KW-1185">Reference proteome</keyword>
<dbReference type="PROSITE" id="PS00543">
    <property type="entry name" value="HLYD_FAMILY"/>
    <property type="match status" value="1"/>
</dbReference>
<accession>A0A5J5HVG3</accession>
<evidence type="ECO:0000256" key="3">
    <source>
        <dbReference type="ARBA" id="ARBA00022448"/>
    </source>
</evidence>
<comment type="similarity">
    <text evidence="2">Belongs to the membrane fusion protein (MFP) (TC 8.A.1) family.</text>
</comment>
<keyword evidence="4 7" id="KW-0812">Transmembrane</keyword>
<dbReference type="InterPro" id="IPR006144">
    <property type="entry name" value="Secretion_HlyD_CS"/>
</dbReference>
<evidence type="ECO:0000313" key="11">
    <source>
        <dbReference type="Proteomes" id="UP000325933"/>
    </source>
</evidence>
<dbReference type="InterPro" id="IPR058982">
    <property type="entry name" value="Beta-barrel_AprE"/>
</dbReference>
<dbReference type="Proteomes" id="UP000326364">
    <property type="component" value="Unassembled WGS sequence"/>
</dbReference>
<protein>
    <submittedName>
        <fullName evidence="10">HlyD family efflux transporter periplasmic adaptor subunit</fullName>
    </submittedName>
</protein>
<dbReference type="Proteomes" id="UP000325933">
    <property type="component" value="Unassembled WGS sequence"/>
</dbReference>
<evidence type="ECO:0000256" key="7">
    <source>
        <dbReference type="SAM" id="Phobius"/>
    </source>
</evidence>
<evidence type="ECO:0000256" key="2">
    <source>
        <dbReference type="ARBA" id="ARBA00009477"/>
    </source>
</evidence>
<dbReference type="EMBL" id="VYQA01000017">
    <property type="protein sequence ID" value="KAA9025648.1"/>
    <property type="molecule type" value="Genomic_DNA"/>
</dbReference>
<evidence type="ECO:0000256" key="1">
    <source>
        <dbReference type="ARBA" id="ARBA00004167"/>
    </source>
</evidence>
<keyword evidence="5 7" id="KW-1133">Transmembrane helix</keyword>
<dbReference type="PRINTS" id="PR01490">
    <property type="entry name" value="RTXTOXIND"/>
</dbReference>
<evidence type="ECO:0000313" key="12">
    <source>
        <dbReference type="Proteomes" id="UP000326364"/>
    </source>
</evidence>
<keyword evidence="6 7" id="KW-0472">Membrane</keyword>
<evidence type="ECO:0000313" key="9">
    <source>
        <dbReference type="EMBL" id="KAA9013342.1"/>
    </source>
</evidence>
<sequence length="396" mass="43556">MSGVAVIDDEWQFDDEGRGRITGAKRLLWLVTALFVVAFTWAWFAKLDEVASGSGRVVPTSREQIIQSLEGGILAKLMVKQDDIVKPGQILAQLDPTQAGSTVDESAAKYRAALASAARLRAEVGGTPIAFSRELDPYPELKAAETRLYRDRRESLMSSDRLIDESLALISKEVKIGESLIAVGAASNVEVLRLKRQQAELALKKSDLRSQYLVEAQQDLAKVSEEVEALAPVVRGRSDTLKRLTLRSPVRGVVKSIDVSTIGGVVSPNGEIMQIVPLDDQLLIEARISPRDIAFIHPNQRATVKITAYDYAIYGGLEGTVSSISPDTIKDEVNPEIYYYRVFVRTKSVAVVNKAGKRFPIVPGMIATVDIHTGSKTVMQYLLKPLNRAREGLRER</sequence>
<proteinExistence type="inferred from homology"/>
<gene>
    <name evidence="10" type="ORF">F4U95_19275</name>
    <name evidence="9" type="ORF">F4U96_19150</name>
</gene>
<dbReference type="InterPro" id="IPR050739">
    <property type="entry name" value="MFP"/>
</dbReference>
<dbReference type="AlphaFoldDB" id="A0A5J5HVG3"/>
<dbReference type="GO" id="GO:0009306">
    <property type="term" value="P:protein secretion"/>
    <property type="evidence" value="ECO:0007669"/>
    <property type="project" value="InterPro"/>
</dbReference>
<dbReference type="Pfam" id="PF26002">
    <property type="entry name" value="Beta-barrel_AprE"/>
    <property type="match status" value="1"/>
</dbReference>
<keyword evidence="3" id="KW-0813">Transport</keyword>
<comment type="caution">
    <text evidence="10">The sequence shown here is derived from an EMBL/GenBank/DDBJ whole genome shotgun (WGS) entry which is preliminary data.</text>
</comment>
<evidence type="ECO:0000256" key="4">
    <source>
        <dbReference type="ARBA" id="ARBA00022692"/>
    </source>
</evidence>
<name>A0A5J5HVG3_9SPHN</name>
<dbReference type="EMBL" id="VYQB01000017">
    <property type="protein sequence ID" value="KAA9013342.1"/>
    <property type="molecule type" value="Genomic_DNA"/>
</dbReference>
<feature type="transmembrane region" description="Helical" evidence="7">
    <location>
        <begin position="27"/>
        <end position="44"/>
    </location>
</feature>